<evidence type="ECO:0000256" key="1">
    <source>
        <dbReference type="ARBA" id="ARBA00023157"/>
    </source>
</evidence>
<dbReference type="PANTHER" id="PTHR24252">
    <property type="entry name" value="ACROSIN-RELATED"/>
    <property type="match status" value="1"/>
</dbReference>
<evidence type="ECO:0000259" key="3">
    <source>
        <dbReference type="PROSITE" id="PS50240"/>
    </source>
</evidence>
<dbReference type="PROSITE" id="PS50240">
    <property type="entry name" value="TRYPSIN_DOM"/>
    <property type="match status" value="1"/>
</dbReference>
<dbReference type="GO" id="GO:0006508">
    <property type="term" value="P:proteolysis"/>
    <property type="evidence" value="ECO:0007669"/>
    <property type="project" value="InterPro"/>
</dbReference>
<dbReference type="SUPFAM" id="SSF50494">
    <property type="entry name" value="Trypsin-like serine proteases"/>
    <property type="match status" value="1"/>
</dbReference>
<evidence type="ECO:0000256" key="2">
    <source>
        <dbReference type="SAM" id="Phobius"/>
    </source>
</evidence>
<dbReference type="OrthoDB" id="10059102at2759"/>
<dbReference type="CDD" id="cd00190">
    <property type="entry name" value="Tryp_SPc"/>
    <property type="match status" value="1"/>
</dbReference>
<dbReference type="Proteomes" id="UP000677054">
    <property type="component" value="Unassembled WGS sequence"/>
</dbReference>
<protein>
    <recommendedName>
        <fullName evidence="3">Peptidase S1 domain-containing protein</fullName>
    </recommendedName>
</protein>
<keyword evidence="2" id="KW-1133">Transmembrane helix</keyword>
<dbReference type="SMART" id="SM00020">
    <property type="entry name" value="Tryp_SPc"/>
    <property type="match status" value="1"/>
</dbReference>
<name>A0A7R8XEW5_9CRUS</name>
<accession>A0A7R8XEW5</accession>
<dbReference type="EMBL" id="CAJPEV010001920">
    <property type="protein sequence ID" value="CAG0894889.1"/>
    <property type="molecule type" value="Genomic_DNA"/>
</dbReference>
<dbReference type="Gene3D" id="2.40.10.10">
    <property type="entry name" value="Trypsin-like serine proteases"/>
    <property type="match status" value="1"/>
</dbReference>
<keyword evidence="2" id="KW-0472">Membrane</keyword>
<evidence type="ECO:0000313" key="5">
    <source>
        <dbReference type="Proteomes" id="UP000677054"/>
    </source>
</evidence>
<feature type="transmembrane region" description="Helical" evidence="2">
    <location>
        <begin position="26"/>
        <end position="45"/>
    </location>
</feature>
<dbReference type="GO" id="GO:0004252">
    <property type="term" value="F:serine-type endopeptidase activity"/>
    <property type="evidence" value="ECO:0007669"/>
    <property type="project" value="InterPro"/>
</dbReference>
<dbReference type="PANTHER" id="PTHR24252:SF8">
    <property type="entry name" value="ACROSIN"/>
    <property type="match status" value="1"/>
</dbReference>
<feature type="domain" description="Peptidase S1" evidence="3">
    <location>
        <begin position="60"/>
        <end position="292"/>
    </location>
</feature>
<evidence type="ECO:0000313" key="4">
    <source>
        <dbReference type="EMBL" id="CAD7248607.1"/>
    </source>
</evidence>
<dbReference type="FunFam" id="2.40.10.10:FF:000068">
    <property type="entry name" value="transmembrane protease serine 2"/>
    <property type="match status" value="1"/>
</dbReference>
<dbReference type="InterPro" id="IPR001314">
    <property type="entry name" value="Peptidase_S1A"/>
</dbReference>
<dbReference type="EMBL" id="LR901437">
    <property type="protein sequence ID" value="CAD7248607.1"/>
    <property type="molecule type" value="Genomic_DNA"/>
</dbReference>
<organism evidence="4">
    <name type="scientific">Darwinula stevensoni</name>
    <dbReference type="NCBI Taxonomy" id="69355"/>
    <lineage>
        <taxon>Eukaryota</taxon>
        <taxon>Metazoa</taxon>
        <taxon>Ecdysozoa</taxon>
        <taxon>Arthropoda</taxon>
        <taxon>Crustacea</taxon>
        <taxon>Oligostraca</taxon>
        <taxon>Ostracoda</taxon>
        <taxon>Podocopa</taxon>
        <taxon>Podocopida</taxon>
        <taxon>Darwinulocopina</taxon>
        <taxon>Darwinuloidea</taxon>
        <taxon>Darwinulidae</taxon>
        <taxon>Darwinula</taxon>
    </lineage>
</organism>
<keyword evidence="1" id="KW-1015">Disulfide bond</keyword>
<sequence>MVFCLASGGCLNIFLSDDFSFTPITMLRFGLLVILLVSAQAAVRVSRKDHHNRKFTNGKIVGGRPATLGQFPYQVSLQYYSGGWIHYCGGTILDENHVLTAGQCHPVPGELAVAGITDLLSPGFEVQARTITRVVPHPEYFGLVNDVAVLTVNPPFVFNEFVGPAELPLDGQQPSTGPGACTASGWGARTWTGGINIDLLYVDIDFIDDDTCMEMWAQDFVTLLPEQNICAGVEEGWHTGDSGGPLMCDADDGGRYLFGSTSWGPQECGIPERPAVWAEVPYFNDFILDQIGGA</sequence>
<dbReference type="Pfam" id="PF00089">
    <property type="entry name" value="Trypsin"/>
    <property type="match status" value="1"/>
</dbReference>
<keyword evidence="2" id="KW-0812">Transmembrane</keyword>
<dbReference type="InterPro" id="IPR009003">
    <property type="entry name" value="Peptidase_S1_PA"/>
</dbReference>
<proteinExistence type="predicted"/>
<dbReference type="InterPro" id="IPR043504">
    <property type="entry name" value="Peptidase_S1_PA_chymotrypsin"/>
</dbReference>
<reference evidence="4" key="1">
    <citation type="submission" date="2020-11" db="EMBL/GenBank/DDBJ databases">
        <authorList>
            <person name="Tran Van P."/>
        </authorList>
    </citation>
    <scope>NUCLEOTIDE SEQUENCE</scope>
</reference>
<dbReference type="PRINTS" id="PR00722">
    <property type="entry name" value="CHYMOTRYPSIN"/>
</dbReference>
<gene>
    <name evidence="4" type="ORF">DSTB1V02_LOCUS8418</name>
</gene>
<keyword evidence="5" id="KW-1185">Reference proteome</keyword>
<dbReference type="AlphaFoldDB" id="A0A7R8XEW5"/>
<dbReference type="InterPro" id="IPR001254">
    <property type="entry name" value="Trypsin_dom"/>
</dbReference>